<keyword evidence="1" id="KW-1185">Reference proteome</keyword>
<dbReference type="SUPFAM" id="SSF57850">
    <property type="entry name" value="RING/U-box"/>
    <property type="match status" value="1"/>
</dbReference>
<reference evidence="2" key="1">
    <citation type="submission" date="2024-02" db="UniProtKB">
        <authorList>
            <consortium name="WormBaseParasite"/>
        </authorList>
    </citation>
    <scope>IDENTIFICATION</scope>
</reference>
<proteinExistence type="predicted"/>
<accession>A0AAF3F6C4</accession>
<dbReference type="Proteomes" id="UP000887575">
    <property type="component" value="Unassembled WGS sequence"/>
</dbReference>
<dbReference type="AlphaFoldDB" id="A0AAF3F6C4"/>
<evidence type="ECO:0000313" key="1">
    <source>
        <dbReference type="Proteomes" id="UP000887575"/>
    </source>
</evidence>
<organism evidence="1 2">
    <name type="scientific">Mesorhabditis belari</name>
    <dbReference type="NCBI Taxonomy" id="2138241"/>
    <lineage>
        <taxon>Eukaryota</taxon>
        <taxon>Metazoa</taxon>
        <taxon>Ecdysozoa</taxon>
        <taxon>Nematoda</taxon>
        <taxon>Chromadorea</taxon>
        <taxon>Rhabditida</taxon>
        <taxon>Rhabditina</taxon>
        <taxon>Rhabditomorpha</taxon>
        <taxon>Rhabditoidea</taxon>
        <taxon>Rhabditidae</taxon>
        <taxon>Mesorhabditinae</taxon>
        <taxon>Mesorhabditis</taxon>
    </lineage>
</organism>
<dbReference type="WBParaSite" id="MBELARI_LOCUS2320">
    <property type="protein sequence ID" value="MBELARI_LOCUS2320"/>
    <property type="gene ID" value="MBELARI_LOCUS2320"/>
</dbReference>
<sequence length="122" mass="13871">MQRKPIGWTLRREGPHSQMSEVQVAFYLLLQKPCELLCGHAICEQCFNHHKLPGNEVDWGYKYGIVCPLSNCPKSNLRDAVQFQGIVKGEKKKVLVDADGFQKGVHHREELKESSSLVDPLK</sequence>
<evidence type="ECO:0000313" key="2">
    <source>
        <dbReference type="WBParaSite" id="MBELARI_LOCUS2320"/>
    </source>
</evidence>
<protein>
    <submittedName>
        <fullName evidence="2">Uncharacterized protein</fullName>
    </submittedName>
</protein>
<name>A0AAF3F6C4_9BILA</name>